<keyword evidence="1" id="KW-0472">Membrane</keyword>
<evidence type="ECO:0000313" key="3">
    <source>
        <dbReference type="Proteomes" id="UP000249169"/>
    </source>
</evidence>
<feature type="transmembrane region" description="Helical" evidence="1">
    <location>
        <begin position="25"/>
        <end position="46"/>
    </location>
</feature>
<evidence type="ECO:0000256" key="1">
    <source>
        <dbReference type="SAM" id="Phobius"/>
    </source>
</evidence>
<accession>A0A328CAD1</accession>
<gene>
    <name evidence="2" type="ORF">DL240_07340</name>
</gene>
<keyword evidence="3" id="KW-1185">Reference proteome</keyword>
<dbReference type="Proteomes" id="UP000249169">
    <property type="component" value="Unassembled WGS sequence"/>
</dbReference>
<sequence length="72" mass="7863">MFPNTPERSQVRAGRPAITGRPRTFLAILALPVLTSAGQLFTHWSIVFANTSPLGGVHLPNTPKLPVVYRAR</sequence>
<name>A0A328CAD1_9DELT</name>
<reference evidence="2 3" key="1">
    <citation type="submission" date="2018-05" db="EMBL/GenBank/DDBJ databases">
        <title>Lujinxingia marina gen. nov. sp. nov., a new facultative anaerobic member of the class Deltaproteobacteria, and proposal of Lujinxingaceae fam. nov.</title>
        <authorList>
            <person name="Li C.-M."/>
        </authorList>
    </citation>
    <scope>NUCLEOTIDE SEQUENCE [LARGE SCALE GENOMIC DNA]</scope>
    <source>
        <strain evidence="2 3">B210</strain>
    </source>
</reference>
<protein>
    <submittedName>
        <fullName evidence="2">Uncharacterized protein</fullName>
    </submittedName>
</protein>
<comment type="caution">
    <text evidence="2">The sequence shown here is derived from an EMBL/GenBank/DDBJ whole genome shotgun (WGS) entry which is preliminary data.</text>
</comment>
<organism evidence="2 3">
    <name type="scientific">Lujinxingia litoralis</name>
    <dbReference type="NCBI Taxonomy" id="2211119"/>
    <lineage>
        <taxon>Bacteria</taxon>
        <taxon>Deltaproteobacteria</taxon>
        <taxon>Bradymonadales</taxon>
        <taxon>Lujinxingiaceae</taxon>
        <taxon>Lujinxingia</taxon>
    </lineage>
</organism>
<keyword evidence="1" id="KW-0812">Transmembrane</keyword>
<proteinExistence type="predicted"/>
<dbReference type="AlphaFoldDB" id="A0A328CAD1"/>
<keyword evidence="1" id="KW-1133">Transmembrane helix</keyword>
<dbReference type="EMBL" id="QHKO01000002">
    <property type="protein sequence ID" value="RAL23954.1"/>
    <property type="molecule type" value="Genomic_DNA"/>
</dbReference>
<dbReference type="RefSeq" id="WP_111729208.1">
    <property type="nucleotide sequence ID" value="NZ_QHKO01000002.1"/>
</dbReference>
<evidence type="ECO:0000313" key="2">
    <source>
        <dbReference type="EMBL" id="RAL23954.1"/>
    </source>
</evidence>